<dbReference type="InterPro" id="IPR003018">
    <property type="entry name" value="GAF"/>
</dbReference>
<dbReference type="InterPro" id="IPR029016">
    <property type="entry name" value="GAF-like_dom_sf"/>
</dbReference>
<feature type="transmembrane region" description="Helical" evidence="2">
    <location>
        <begin position="12"/>
        <end position="34"/>
    </location>
</feature>
<dbReference type="KEGG" id="fax:FUAX_03980"/>
<evidence type="ECO:0000256" key="1">
    <source>
        <dbReference type="SAM" id="Coils"/>
    </source>
</evidence>
<organism evidence="4 5">
    <name type="scientific">Fulvitalea axinellae</name>
    <dbReference type="NCBI Taxonomy" id="1182444"/>
    <lineage>
        <taxon>Bacteria</taxon>
        <taxon>Pseudomonadati</taxon>
        <taxon>Bacteroidota</taxon>
        <taxon>Cytophagia</taxon>
        <taxon>Cytophagales</taxon>
        <taxon>Persicobacteraceae</taxon>
        <taxon>Fulvitalea</taxon>
    </lineage>
</organism>
<dbReference type="Pfam" id="PF13185">
    <property type="entry name" value="GAF_2"/>
    <property type="match status" value="1"/>
</dbReference>
<accession>A0AAU9CGS3</accession>
<dbReference type="SUPFAM" id="SSF55781">
    <property type="entry name" value="GAF domain-like"/>
    <property type="match status" value="1"/>
</dbReference>
<dbReference type="RefSeq" id="WP_338393258.1">
    <property type="nucleotide sequence ID" value="NZ_AP025314.1"/>
</dbReference>
<evidence type="ECO:0000313" key="5">
    <source>
        <dbReference type="Proteomes" id="UP001348817"/>
    </source>
</evidence>
<proteinExistence type="predicted"/>
<keyword evidence="2" id="KW-0472">Membrane</keyword>
<sequence length="639" mass="72541">MDSKFLGSLRGRLILSFGMLFILISGISSALFYVTSRDMIIKGYEKDLAPILAERPLGKVHSTLYSYTRTVQYTLEMNRPLKRYLSAGEQCRDSVTTLLRQYDKKLRGLNKEARIGVVTIGAEPWMTDSKGFAESINLNSPGFFWVRRLEQTKRHNFFETFTEGGKQKMVIAQKISTKPENTFGFLIVDLNKVHQDVVGQEEKSEDRNFLTDYSGNLISYNKDKSGEAFNLIDISGLGEKANWLLEKSKGNKDSVFHFKYEHNGVNHFVHVRRMQARGMFFISETTVTGSLGELFRRFIYILLAQIVLLLGTLFGVYRLSLQFSEKFDAVIGYVKSISKGRLDGKLKLDQKISEFRSLQETLQALVRSLRRSGDFARDVGAGKLETDYNPSKDNELGKALLEMRNSLKEAKEREDRERMASEGLSRIAEILRSSEDFNAVADKLASFLAKYVNANQFGLFVMAGDDETDAGKLVLRSCYAYEKKRFTEKSIMPGQGLVGTCYLEARPIRMSEVPDGYTSITSGLGESTPTYILLIPLKVNDEIAGVMELAFFQHVEDYILDFLTRCGEAIAATVTVARNNERTKRLLEEMRQQAVVLKEKEEAARQSWEEMQAIQEDFASKERGFRAEIGRLKAELREA</sequence>
<protein>
    <recommendedName>
        <fullName evidence="3">GAF domain-containing protein</fullName>
    </recommendedName>
</protein>
<name>A0AAU9CGS3_9BACT</name>
<dbReference type="Proteomes" id="UP001348817">
    <property type="component" value="Chromosome"/>
</dbReference>
<keyword evidence="2" id="KW-0812">Transmembrane</keyword>
<keyword evidence="2" id="KW-1133">Transmembrane helix</keyword>
<dbReference type="AlphaFoldDB" id="A0AAU9CGS3"/>
<feature type="transmembrane region" description="Helical" evidence="2">
    <location>
        <begin position="298"/>
        <end position="317"/>
    </location>
</feature>
<evidence type="ECO:0000313" key="4">
    <source>
        <dbReference type="EMBL" id="BDD07966.1"/>
    </source>
</evidence>
<feature type="coiled-coil region" evidence="1">
    <location>
        <begin position="580"/>
        <end position="607"/>
    </location>
</feature>
<evidence type="ECO:0000256" key="2">
    <source>
        <dbReference type="SAM" id="Phobius"/>
    </source>
</evidence>
<keyword evidence="1" id="KW-0175">Coiled coil</keyword>
<gene>
    <name evidence="4" type="ORF">FUAX_03980</name>
</gene>
<dbReference type="Gene3D" id="3.30.450.40">
    <property type="match status" value="1"/>
</dbReference>
<reference evidence="4 5" key="1">
    <citation type="submission" date="2021-12" db="EMBL/GenBank/DDBJ databases">
        <title>Genome sequencing of bacteria with rrn-lacking chromosome and rrn-plasmid.</title>
        <authorList>
            <person name="Anda M."/>
            <person name="Iwasaki W."/>
        </authorList>
    </citation>
    <scope>NUCLEOTIDE SEQUENCE [LARGE SCALE GENOMIC DNA]</scope>
    <source>
        <strain evidence="4 5">DSM 100852</strain>
    </source>
</reference>
<dbReference type="EMBL" id="AP025314">
    <property type="protein sequence ID" value="BDD07966.1"/>
    <property type="molecule type" value="Genomic_DNA"/>
</dbReference>
<feature type="domain" description="GAF" evidence="3">
    <location>
        <begin position="435"/>
        <end position="572"/>
    </location>
</feature>
<keyword evidence="5" id="KW-1185">Reference proteome</keyword>
<evidence type="ECO:0000259" key="3">
    <source>
        <dbReference type="Pfam" id="PF13185"/>
    </source>
</evidence>